<name>A0A3D4S4E7_9ENTE</name>
<dbReference type="EMBL" id="DQHO01000018">
    <property type="protein sequence ID" value="HCS93677.1"/>
    <property type="molecule type" value="Genomic_DNA"/>
</dbReference>
<dbReference type="GO" id="GO:0006508">
    <property type="term" value="P:proteolysis"/>
    <property type="evidence" value="ECO:0007669"/>
    <property type="project" value="UniProtKB-KW"/>
</dbReference>
<evidence type="ECO:0000313" key="9">
    <source>
        <dbReference type="EMBL" id="HCS93677.1"/>
    </source>
</evidence>
<feature type="domain" description="PDZ" evidence="8">
    <location>
        <begin position="175"/>
        <end position="257"/>
    </location>
</feature>
<dbReference type="PANTHER" id="PTHR32060">
    <property type="entry name" value="TAIL-SPECIFIC PROTEASE"/>
    <property type="match status" value="1"/>
</dbReference>
<dbReference type="Pfam" id="PF01471">
    <property type="entry name" value="PG_binding_1"/>
    <property type="match status" value="1"/>
</dbReference>
<proteinExistence type="inferred from homology"/>
<evidence type="ECO:0000313" key="10">
    <source>
        <dbReference type="Proteomes" id="UP000262195"/>
    </source>
</evidence>
<dbReference type="InterPro" id="IPR005151">
    <property type="entry name" value="Tail-specific_protease"/>
</dbReference>
<dbReference type="InterPro" id="IPR029045">
    <property type="entry name" value="ClpP/crotonase-like_dom_sf"/>
</dbReference>
<dbReference type="GO" id="GO:0030288">
    <property type="term" value="C:outer membrane-bounded periplasmic space"/>
    <property type="evidence" value="ECO:0007669"/>
    <property type="project" value="TreeGrafter"/>
</dbReference>
<feature type="transmembrane region" description="Helical" evidence="7">
    <location>
        <begin position="70"/>
        <end position="91"/>
    </location>
</feature>
<keyword evidence="7" id="KW-0472">Membrane</keyword>
<keyword evidence="4 5" id="KW-0720">Serine protease</keyword>
<dbReference type="SUPFAM" id="SSF52096">
    <property type="entry name" value="ClpP/crotonase"/>
    <property type="match status" value="1"/>
</dbReference>
<evidence type="ECO:0000256" key="6">
    <source>
        <dbReference type="SAM" id="MobiDB-lite"/>
    </source>
</evidence>
<feature type="region of interest" description="Disordered" evidence="6">
    <location>
        <begin position="31"/>
        <end position="60"/>
    </location>
</feature>
<accession>A0A3D4S4E7</accession>
<dbReference type="Gene3D" id="1.10.101.10">
    <property type="entry name" value="PGBD-like superfamily/PGBD"/>
    <property type="match status" value="1"/>
</dbReference>
<dbReference type="InterPro" id="IPR055210">
    <property type="entry name" value="CtpA/B_N"/>
</dbReference>
<dbReference type="Pfam" id="PF13180">
    <property type="entry name" value="PDZ_2"/>
    <property type="match status" value="1"/>
</dbReference>
<dbReference type="InterPro" id="IPR036034">
    <property type="entry name" value="PDZ_sf"/>
</dbReference>
<dbReference type="Gene3D" id="2.30.42.10">
    <property type="match status" value="1"/>
</dbReference>
<evidence type="ECO:0000256" key="3">
    <source>
        <dbReference type="ARBA" id="ARBA00022801"/>
    </source>
</evidence>
<dbReference type="CDD" id="cd07560">
    <property type="entry name" value="Peptidase_S41_CPP"/>
    <property type="match status" value="1"/>
</dbReference>
<dbReference type="InterPro" id="IPR004447">
    <property type="entry name" value="Peptidase_S41A"/>
</dbReference>
<dbReference type="InterPro" id="IPR001478">
    <property type="entry name" value="PDZ"/>
</dbReference>
<feature type="compositionally biased region" description="Basic and acidic residues" evidence="6">
    <location>
        <begin position="43"/>
        <end position="60"/>
    </location>
</feature>
<dbReference type="SMART" id="SM00245">
    <property type="entry name" value="TSPc"/>
    <property type="match status" value="1"/>
</dbReference>
<dbReference type="SUPFAM" id="SSF47090">
    <property type="entry name" value="PGBD-like"/>
    <property type="match status" value="1"/>
</dbReference>
<dbReference type="Proteomes" id="UP000262195">
    <property type="component" value="Unassembled WGS sequence"/>
</dbReference>
<keyword evidence="2 5" id="KW-0645">Protease</keyword>
<evidence type="ECO:0000256" key="5">
    <source>
        <dbReference type="RuleBase" id="RU004404"/>
    </source>
</evidence>
<reference evidence="9 10" key="1">
    <citation type="journal article" date="2018" name="Nat. Biotechnol.">
        <title>A standardized bacterial taxonomy based on genome phylogeny substantially revises the tree of life.</title>
        <authorList>
            <person name="Parks D.H."/>
            <person name="Chuvochina M."/>
            <person name="Waite D.W."/>
            <person name="Rinke C."/>
            <person name="Skarshewski A."/>
            <person name="Chaumeil P.A."/>
            <person name="Hugenholtz P."/>
        </authorList>
    </citation>
    <scope>NUCLEOTIDE SEQUENCE [LARGE SCALE GENOMIC DNA]</scope>
    <source>
        <strain evidence="9">UBA11306</strain>
    </source>
</reference>
<dbReference type="NCBIfam" id="TIGR00225">
    <property type="entry name" value="prc"/>
    <property type="match status" value="1"/>
</dbReference>
<comment type="similarity">
    <text evidence="1 5">Belongs to the peptidase S41A family.</text>
</comment>
<comment type="caution">
    <text evidence="9">The sequence shown here is derived from an EMBL/GenBank/DDBJ whole genome shotgun (WGS) entry which is preliminary data.</text>
</comment>
<dbReference type="InterPro" id="IPR036365">
    <property type="entry name" value="PGBD-like_sf"/>
</dbReference>
<dbReference type="AlphaFoldDB" id="A0A3D4S4E7"/>
<gene>
    <name evidence="9" type="ORF">DIW15_03070</name>
</gene>
<dbReference type="SUPFAM" id="SSF50156">
    <property type="entry name" value="PDZ domain-like"/>
    <property type="match status" value="1"/>
</dbReference>
<keyword evidence="3 5" id="KW-0378">Hydrolase</keyword>
<keyword evidence="7" id="KW-1133">Transmembrane helix</keyword>
<dbReference type="CDD" id="cd06782">
    <property type="entry name" value="cpPDZ_CPP-like"/>
    <property type="match status" value="1"/>
</dbReference>
<dbReference type="InterPro" id="IPR002477">
    <property type="entry name" value="Peptidoglycan-bd-like"/>
</dbReference>
<evidence type="ECO:0000256" key="7">
    <source>
        <dbReference type="SAM" id="Phobius"/>
    </source>
</evidence>
<keyword evidence="7" id="KW-0812">Transmembrane</keyword>
<dbReference type="SMART" id="SM00228">
    <property type="entry name" value="PDZ"/>
    <property type="match status" value="1"/>
</dbReference>
<dbReference type="Gene3D" id="3.30.750.44">
    <property type="match status" value="1"/>
</dbReference>
<dbReference type="PANTHER" id="PTHR32060:SF30">
    <property type="entry name" value="CARBOXY-TERMINAL PROCESSING PROTEASE CTPA"/>
    <property type="match status" value="1"/>
</dbReference>
<evidence type="ECO:0000256" key="4">
    <source>
        <dbReference type="ARBA" id="ARBA00022825"/>
    </source>
</evidence>
<dbReference type="Gene3D" id="3.90.226.10">
    <property type="entry name" value="2-enoyl-CoA Hydratase, Chain A, domain 1"/>
    <property type="match status" value="1"/>
</dbReference>
<dbReference type="PROSITE" id="PS50106">
    <property type="entry name" value="PDZ"/>
    <property type="match status" value="1"/>
</dbReference>
<dbReference type="FunFam" id="2.30.42.10:FF:000063">
    <property type="entry name" value="Peptidase, S41 family"/>
    <property type="match status" value="1"/>
</dbReference>
<dbReference type="GO" id="GO:0008236">
    <property type="term" value="F:serine-type peptidase activity"/>
    <property type="evidence" value="ECO:0007669"/>
    <property type="project" value="UniProtKB-KW"/>
</dbReference>
<evidence type="ECO:0000259" key="8">
    <source>
        <dbReference type="PROSITE" id="PS50106"/>
    </source>
</evidence>
<dbReference type="Pfam" id="PF22694">
    <property type="entry name" value="CtpB_N-like"/>
    <property type="match status" value="1"/>
</dbReference>
<evidence type="ECO:0000256" key="1">
    <source>
        <dbReference type="ARBA" id="ARBA00009179"/>
    </source>
</evidence>
<dbReference type="InterPro" id="IPR036366">
    <property type="entry name" value="PGBDSf"/>
</dbReference>
<evidence type="ECO:0000256" key="2">
    <source>
        <dbReference type="ARBA" id="ARBA00022670"/>
    </source>
</evidence>
<organism evidence="9 10">
    <name type="scientific">Bavariicoccus seileri</name>
    <dbReference type="NCBI Taxonomy" id="549685"/>
    <lineage>
        <taxon>Bacteria</taxon>
        <taxon>Bacillati</taxon>
        <taxon>Bacillota</taxon>
        <taxon>Bacilli</taxon>
        <taxon>Lactobacillales</taxon>
        <taxon>Enterococcaceae</taxon>
        <taxon>Bavariicoccus</taxon>
    </lineage>
</organism>
<dbReference type="Pfam" id="PF03572">
    <property type="entry name" value="Peptidase_S41"/>
    <property type="match status" value="1"/>
</dbReference>
<protein>
    <submittedName>
        <fullName evidence="9">PDZ domain-containing protein</fullName>
    </submittedName>
</protein>
<dbReference type="GO" id="GO:0007165">
    <property type="term" value="P:signal transduction"/>
    <property type="evidence" value="ECO:0007669"/>
    <property type="project" value="TreeGrafter"/>
</dbReference>
<sequence length="555" mass="60689">MTLQTATSFISSNSVQSPMITFGYSSQKGASIMENNTNNNLDNNKDINSQKDPDKKVNKETPKKWQWREFFIGVVLTSLVAFGTFLGFYYLPSLSNGSTSQGEDSGTLVAPNENDNAETKHLSEEAINQLNTIYNTLYNNYVEKIDEDALVKGALSGMTSATNDPYTEYLDETQTQSLTETTDSEFEGIGATLSQDGGKIIIIAPIKETPADKAGLQANDQITAVDGNPVDGKALTEVVQEIRGKKGTDVVITIKRGSQTQDYTITRDSIPVTTVTANIDEQDKSIGYIQITNFARPTAEELETTIKDLREQGAKRFVIDLRQNPGGLLDQAIAISNMFVPDDKTIVEIESRSHDKQSYKASEALGEFKVTEPTVALIDGGSASASEIVAGAINQSGEVPLVGSNSFGKGTVQNVLDLTDKTELKFTIAKWLTPDGSWIHKKGIKPEYVVERPSYASLLVVSPDEDIAYKKENEKVLNLNQVLAALNYDVEPSIRFDDATKAAIEAFQRDSNLNVTGTLDDDTAAQMTIKLRDKIKENDTQLDKARSVLEELGSK</sequence>
<dbReference type="GO" id="GO:0004175">
    <property type="term" value="F:endopeptidase activity"/>
    <property type="evidence" value="ECO:0007669"/>
    <property type="project" value="TreeGrafter"/>
</dbReference>
<dbReference type="STRING" id="1121105.GCA_000421665_00990"/>